<accession>A0ABN8IMJ9</accession>
<reference evidence="3" key="1">
    <citation type="submission" date="2022-03" db="EMBL/GenBank/DDBJ databases">
        <authorList>
            <person name="Martin H S."/>
        </authorList>
    </citation>
    <scope>NUCLEOTIDE SEQUENCE</scope>
</reference>
<dbReference type="InterPro" id="IPR002350">
    <property type="entry name" value="Kazal_dom"/>
</dbReference>
<dbReference type="Gene3D" id="3.30.60.30">
    <property type="match status" value="1"/>
</dbReference>
<evidence type="ECO:0000313" key="3">
    <source>
        <dbReference type="EMBL" id="CAH2058227.1"/>
    </source>
</evidence>
<dbReference type="Proteomes" id="UP000837857">
    <property type="component" value="Chromosome 25"/>
</dbReference>
<keyword evidence="1" id="KW-0732">Signal</keyword>
<sequence>MFKFLLFAGIAISFILINRIESKMTTTKSFFSQIGLRETILGRFFPSTSHPLNRNCKCSNVYKPVCGSNNKSYYNACYLTCDKQNSTVVVEHSGKCLMF</sequence>
<dbReference type="SUPFAM" id="SSF100895">
    <property type="entry name" value="Kazal-type serine protease inhibitors"/>
    <property type="match status" value="1"/>
</dbReference>
<dbReference type="CDD" id="cd00104">
    <property type="entry name" value="KAZAL_FS"/>
    <property type="match status" value="1"/>
</dbReference>
<dbReference type="PROSITE" id="PS00282">
    <property type="entry name" value="KAZAL_1"/>
    <property type="match status" value="1"/>
</dbReference>
<gene>
    <name evidence="3" type="ORF">IPOD504_LOCUS10498</name>
</gene>
<feature type="non-terminal residue" evidence="3">
    <location>
        <position position="1"/>
    </location>
</feature>
<keyword evidence="4" id="KW-1185">Reference proteome</keyword>
<dbReference type="EMBL" id="OW152837">
    <property type="protein sequence ID" value="CAH2058227.1"/>
    <property type="molecule type" value="Genomic_DNA"/>
</dbReference>
<evidence type="ECO:0000313" key="4">
    <source>
        <dbReference type="Proteomes" id="UP000837857"/>
    </source>
</evidence>
<evidence type="ECO:0000259" key="2">
    <source>
        <dbReference type="PROSITE" id="PS51465"/>
    </source>
</evidence>
<evidence type="ECO:0000256" key="1">
    <source>
        <dbReference type="SAM" id="SignalP"/>
    </source>
</evidence>
<protein>
    <recommendedName>
        <fullName evidence="2">Kazal-like domain-containing protein</fullName>
    </recommendedName>
</protein>
<dbReference type="InterPro" id="IPR036058">
    <property type="entry name" value="Kazal_dom_sf"/>
</dbReference>
<feature type="domain" description="Kazal-like" evidence="2">
    <location>
        <begin position="50"/>
        <end position="98"/>
    </location>
</feature>
<dbReference type="PROSITE" id="PS51465">
    <property type="entry name" value="KAZAL_2"/>
    <property type="match status" value="1"/>
</dbReference>
<name>A0ABN8IMJ9_9NEOP</name>
<feature type="chain" id="PRO_5047359641" description="Kazal-like domain-containing protein" evidence="1">
    <location>
        <begin position="23"/>
        <end position="99"/>
    </location>
</feature>
<organism evidence="3 4">
    <name type="scientific">Iphiclides podalirius</name>
    <name type="common">scarce swallowtail</name>
    <dbReference type="NCBI Taxonomy" id="110791"/>
    <lineage>
        <taxon>Eukaryota</taxon>
        <taxon>Metazoa</taxon>
        <taxon>Ecdysozoa</taxon>
        <taxon>Arthropoda</taxon>
        <taxon>Hexapoda</taxon>
        <taxon>Insecta</taxon>
        <taxon>Pterygota</taxon>
        <taxon>Neoptera</taxon>
        <taxon>Endopterygota</taxon>
        <taxon>Lepidoptera</taxon>
        <taxon>Glossata</taxon>
        <taxon>Ditrysia</taxon>
        <taxon>Papilionoidea</taxon>
        <taxon>Papilionidae</taxon>
        <taxon>Papilioninae</taxon>
        <taxon>Iphiclides</taxon>
    </lineage>
</organism>
<dbReference type="Pfam" id="PF00050">
    <property type="entry name" value="Kazal_1"/>
    <property type="match status" value="1"/>
</dbReference>
<dbReference type="SMART" id="SM00280">
    <property type="entry name" value="KAZAL"/>
    <property type="match status" value="1"/>
</dbReference>
<feature type="signal peptide" evidence="1">
    <location>
        <begin position="1"/>
        <end position="22"/>
    </location>
</feature>
<proteinExistence type="predicted"/>